<reference evidence="2 3" key="1">
    <citation type="submission" date="2019-02" db="EMBL/GenBank/DDBJ databases">
        <title>Deep-cultivation of Planctomycetes and their phenomic and genomic characterization uncovers novel biology.</title>
        <authorList>
            <person name="Wiegand S."/>
            <person name="Jogler M."/>
            <person name="Boedeker C."/>
            <person name="Pinto D."/>
            <person name="Vollmers J."/>
            <person name="Rivas-Marin E."/>
            <person name="Kohn T."/>
            <person name="Peeters S.H."/>
            <person name="Heuer A."/>
            <person name="Rast P."/>
            <person name="Oberbeckmann S."/>
            <person name="Bunk B."/>
            <person name="Jeske O."/>
            <person name="Meyerdierks A."/>
            <person name="Storesund J.E."/>
            <person name="Kallscheuer N."/>
            <person name="Luecker S."/>
            <person name="Lage O.M."/>
            <person name="Pohl T."/>
            <person name="Merkel B.J."/>
            <person name="Hornburger P."/>
            <person name="Mueller R.-W."/>
            <person name="Bruemmer F."/>
            <person name="Labrenz M."/>
            <person name="Spormann A.M."/>
            <person name="Op den Camp H."/>
            <person name="Overmann J."/>
            <person name="Amann R."/>
            <person name="Jetten M.S.M."/>
            <person name="Mascher T."/>
            <person name="Medema M.H."/>
            <person name="Devos D.P."/>
            <person name="Kaster A.-K."/>
            <person name="Ovreas L."/>
            <person name="Rohde M."/>
            <person name="Galperin M.Y."/>
            <person name="Jogler C."/>
        </authorList>
    </citation>
    <scope>NUCLEOTIDE SEQUENCE [LARGE SCALE GENOMIC DNA]</scope>
    <source>
        <strain evidence="2 3">I41</strain>
    </source>
</reference>
<evidence type="ECO:0008006" key="4">
    <source>
        <dbReference type="Google" id="ProtNLM"/>
    </source>
</evidence>
<protein>
    <recommendedName>
        <fullName evidence="4">Transporter</fullName>
    </recommendedName>
</protein>
<organism evidence="2 3">
    <name type="scientific">Lacipirellula limnantheis</name>
    <dbReference type="NCBI Taxonomy" id="2528024"/>
    <lineage>
        <taxon>Bacteria</taxon>
        <taxon>Pseudomonadati</taxon>
        <taxon>Planctomycetota</taxon>
        <taxon>Planctomycetia</taxon>
        <taxon>Pirellulales</taxon>
        <taxon>Lacipirellulaceae</taxon>
        <taxon>Lacipirellula</taxon>
    </lineage>
</organism>
<accession>A0A517U2Q8</accession>
<evidence type="ECO:0000313" key="3">
    <source>
        <dbReference type="Proteomes" id="UP000317909"/>
    </source>
</evidence>
<keyword evidence="1" id="KW-0732">Signal</keyword>
<name>A0A517U2Q8_9BACT</name>
<evidence type="ECO:0000256" key="1">
    <source>
        <dbReference type="SAM" id="SignalP"/>
    </source>
</evidence>
<dbReference type="EMBL" id="CP036339">
    <property type="protein sequence ID" value="QDT74900.1"/>
    <property type="molecule type" value="Genomic_DNA"/>
</dbReference>
<feature type="signal peptide" evidence="1">
    <location>
        <begin position="1"/>
        <end position="27"/>
    </location>
</feature>
<feature type="chain" id="PRO_5021830058" description="Transporter" evidence="1">
    <location>
        <begin position="28"/>
        <end position="273"/>
    </location>
</feature>
<dbReference type="InterPro" id="IPR025737">
    <property type="entry name" value="FApF"/>
</dbReference>
<dbReference type="Proteomes" id="UP000317909">
    <property type="component" value="Chromosome"/>
</dbReference>
<dbReference type="Pfam" id="PF13557">
    <property type="entry name" value="Phenol_MetA_deg"/>
    <property type="match status" value="1"/>
</dbReference>
<evidence type="ECO:0000313" key="2">
    <source>
        <dbReference type="EMBL" id="QDT74900.1"/>
    </source>
</evidence>
<proteinExistence type="predicted"/>
<dbReference type="AlphaFoldDB" id="A0A517U2Q8"/>
<dbReference type="KEGG" id="llh:I41_41040"/>
<keyword evidence="3" id="KW-1185">Reference proteome</keyword>
<sequence length="273" mass="29669" precursor="true">MHRKSCTSLSLLLISFAGLAWNSAALAQEAEPEHIETDRDSFTPATVTAGNGRLIVESGYSFIDNRSVPETHSLPELIARYGLNDWFELRIGSNYEVGGASNSISGGGGDDGDFDSAELETEAKVTYGFKAALTEQDGWMPRSIAIVQGATPTSGVETATHAVGTYAWGWELGEIWLWDSAIRYGDGKTEEDNFDRWAPSTVLKCGVAEQWNAHIEYFGIFTDGRSDELTQSYVSPGLHYLVTPDFEVGVRIGWGLSNDAANFFSNAGVGVQF</sequence>
<dbReference type="OrthoDB" id="257472at2"/>
<gene>
    <name evidence="2" type="ORF">I41_41040</name>
</gene>